<dbReference type="PANTHER" id="PTHR10291:SF43">
    <property type="entry name" value="DEHYDRODOLICHYL DIPHOSPHATE SYNTHASE COMPLEX SUBUNIT DHDDS"/>
    <property type="match status" value="1"/>
</dbReference>
<keyword evidence="2 4" id="KW-0808">Transferase</keyword>
<dbReference type="InterPro" id="IPR036424">
    <property type="entry name" value="UPP_synth-like_sf"/>
</dbReference>
<dbReference type="Proteomes" id="UP001201163">
    <property type="component" value="Unassembled WGS sequence"/>
</dbReference>
<dbReference type="HAMAP" id="MF_01139">
    <property type="entry name" value="ISPT"/>
    <property type="match status" value="1"/>
</dbReference>
<dbReference type="FunFam" id="3.40.1180.10:FF:000005">
    <property type="entry name" value="Alkyl transferase"/>
    <property type="match status" value="1"/>
</dbReference>
<dbReference type="EMBL" id="JAKELL010000007">
    <property type="protein sequence ID" value="KAH8997592.1"/>
    <property type="molecule type" value="Genomic_DNA"/>
</dbReference>
<gene>
    <name evidence="5" type="ORF">EDB92DRAFT_2032292</name>
</gene>
<dbReference type="CDD" id="cd00475">
    <property type="entry name" value="Cis_IPPS"/>
    <property type="match status" value="1"/>
</dbReference>
<dbReference type="GO" id="GO:0016020">
    <property type="term" value="C:membrane"/>
    <property type="evidence" value="ECO:0007669"/>
    <property type="project" value="TreeGrafter"/>
</dbReference>
<reference evidence="5" key="1">
    <citation type="submission" date="2022-01" db="EMBL/GenBank/DDBJ databases">
        <title>Comparative genomics reveals a dynamic genome evolution in the ectomycorrhizal milk-cap (Lactarius) mushrooms.</title>
        <authorList>
            <consortium name="DOE Joint Genome Institute"/>
            <person name="Lebreton A."/>
            <person name="Tang N."/>
            <person name="Kuo A."/>
            <person name="LaButti K."/>
            <person name="Drula E."/>
            <person name="Barry K."/>
            <person name="Clum A."/>
            <person name="Lipzen A."/>
            <person name="Mousain D."/>
            <person name="Ng V."/>
            <person name="Wang R."/>
            <person name="Wang X."/>
            <person name="Dai Y."/>
            <person name="Henrissat B."/>
            <person name="Grigoriev I.V."/>
            <person name="Guerin-Laguette A."/>
            <person name="Yu F."/>
            <person name="Martin F.M."/>
        </authorList>
    </citation>
    <scope>NUCLEOTIDE SEQUENCE</scope>
    <source>
        <strain evidence="5">QP</strain>
    </source>
</reference>
<dbReference type="EC" id="2.5.1.-" evidence="4"/>
<comment type="similarity">
    <text evidence="1 4">Belongs to the UPP synthase family.</text>
</comment>
<sequence length="266" mass="30071">MSFLSSAFSSANWLRDQLFDRINSTCLAVLRAGPIPQHVAFVMDGNRRYARIKGMKVIQGHVDGFVALRRVLEICSSLDIKFVSVYAFAIDNFKRPKEEVDGLMHLAENALLDLCTRGGLLAEHGVRLNTVGRTDLFPPEVQAALAKAEELTKDNHRAVLNLCMPYSSRDEIAMAVEETVHVALLEGRTEPITEKDIEDHLMTTKVNSPPLDILIRTSGVKRLSDFLLWQCNDNTQIHFIDTFWPDMGLFDLLPIMLGYQRKVWSQ</sequence>
<evidence type="ECO:0000313" key="6">
    <source>
        <dbReference type="Proteomes" id="UP001201163"/>
    </source>
</evidence>
<keyword evidence="3" id="KW-0460">Magnesium</keyword>
<protein>
    <recommendedName>
        <fullName evidence="4">Alkyl transferase</fullName>
        <ecNumber evidence="4">2.5.1.-</ecNumber>
    </recommendedName>
</protein>
<organism evidence="5 6">
    <name type="scientific">Lactarius akahatsu</name>
    <dbReference type="NCBI Taxonomy" id="416441"/>
    <lineage>
        <taxon>Eukaryota</taxon>
        <taxon>Fungi</taxon>
        <taxon>Dikarya</taxon>
        <taxon>Basidiomycota</taxon>
        <taxon>Agaricomycotina</taxon>
        <taxon>Agaricomycetes</taxon>
        <taxon>Russulales</taxon>
        <taxon>Russulaceae</taxon>
        <taxon>Lactarius</taxon>
    </lineage>
</organism>
<dbReference type="GO" id="GO:0016094">
    <property type="term" value="P:polyprenol biosynthetic process"/>
    <property type="evidence" value="ECO:0007669"/>
    <property type="project" value="TreeGrafter"/>
</dbReference>
<comment type="caution">
    <text evidence="5">The sequence shown here is derived from an EMBL/GenBank/DDBJ whole genome shotgun (WGS) entry which is preliminary data.</text>
</comment>
<dbReference type="InterPro" id="IPR001441">
    <property type="entry name" value="UPP_synth-like"/>
</dbReference>
<keyword evidence="6" id="KW-1185">Reference proteome</keyword>
<dbReference type="InterPro" id="IPR018520">
    <property type="entry name" value="UPP_synth-like_CS"/>
</dbReference>
<proteinExistence type="inferred from homology"/>
<dbReference type="NCBIfam" id="TIGR00055">
    <property type="entry name" value="uppS"/>
    <property type="match status" value="1"/>
</dbReference>
<dbReference type="Gene3D" id="3.40.1180.10">
    <property type="entry name" value="Decaprenyl diphosphate synthase-like"/>
    <property type="match status" value="1"/>
</dbReference>
<evidence type="ECO:0000256" key="3">
    <source>
        <dbReference type="ARBA" id="ARBA00022842"/>
    </source>
</evidence>
<evidence type="ECO:0000256" key="1">
    <source>
        <dbReference type="ARBA" id="ARBA00005432"/>
    </source>
</evidence>
<name>A0AAD4LPA3_9AGAM</name>
<dbReference type="GO" id="GO:0005783">
    <property type="term" value="C:endoplasmic reticulum"/>
    <property type="evidence" value="ECO:0007669"/>
    <property type="project" value="TreeGrafter"/>
</dbReference>
<dbReference type="PROSITE" id="PS01066">
    <property type="entry name" value="UPP_SYNTHASE"/>
    <property type="match status" value="1"/>
</dbReference>
<dbReference type="GO" id="GO:1904423">
    <property type="term" value="C:dehydrodolichyl diphosphate synthase complex"/>
    <property type="evidence" value="ECO:0007669"/>
    <property type="project" value="TreeGrafter"/>
</dbReference>
<dbReference type="PANTHER" id="PTHR10291">
    <property type="entry name" value="DEHYDRODOLICHYL DIPHOSPHATE SYNTHASE FAMILY MEMBER"/>
    <property type="match status" value="1"/>
</dbReference>
<dbReference type="AlphaFoldDB" id="A0AAD4LPA3"/>
<accession>A0AAD4LPA3</accession>
<dbReference type="SUPFAM" id="SSF64005">
    <property type="entry name" value="Undecaprenyl diphosphate synthase"/>
    <property type="match status" value="1"/>
</dbReference>
<dbReference type="GO" id="GO:0045547">
    <property type="term" value="F:ditrans,polycis-polyprenyl diphosphate synthase [(2E,6E)-farnesyl diphosphate specific] activity"/>
    <property type="evidence" value="ECO:0007669"/>
    <property type="project" value="TreeGrafter"/>
</dbReference>
<evidence type="ECO:0000313" key="5">
    <source>
        <dbReference type="EMBL" id="KAH8997592.1"/>
    </source>
</evidence>
<dbReference type="GO" id="GO:0005811">
    <property type="term" value="C:lipid droplet"/>
    <property type="evidence" value="ECO:0007669"/>
    <property type="project" value="TreeGrafter"/>
</dbReference>
<evidence type="ECO:0000256" key="4">
    <source>
        <dbReference type="RuleBase" id="RU363018"/>
    </source>
</evidence>
<dbReference type="Pfam" id="PF01255">
    <property type="entry name" value="Prenyltransf"/>
    <property type="match status" value="1"/>
</dbReference>
<evidence type="ECO:0000256" key="2">
    <source>
        <dbReference type="ARBA" id="ARBA00022679"/>
    </source>
</evidence>